<dbReference type="InterPro" id="IPR027417">
    <property type="entry name" value="P-loop_NTPase"/>
</dbReference>
<evidence type="ECO:0000313" key="2">
    <source>
        <dbReference type="Proteomes" id="UP001243846"/>
    </source>
</evidence>
<dbReference type="Proteomes" id="UP001243846">
    <property type="component" value="Unassembled WGS sequence"/>
</dbReference>
<comment type="caution">
    <text evidence="1">The sequence shown here is derived from an EMBL/GenBank/DDBJ whole genome shotgun (WGS) entry which is preliminary data.</text>
</comment>
<protein>
    <recommendedName>
        <fullName evidence="3">Chromosomal replication initiator protein DnaA domain-containing protein</fullName>
    </recommendedName>
</protein>
<gene>
    <name evidence="1" type="ORF">QWZ10_06540</name>
</gene>
<dbReference type="SUPFAM" id="SSF52540">
    <property type="entry name" value="P-loop containing nucleoside triphosphate hydrolases"/>
    <property type="match status" value="1"/>
</dbReference>
<evidence type="ECO:0000313" key="1">
    <source>
        <dbReference type="EMBL" id="MDN3711569.1"/>
    </source>
</evidence>
<name>A0ABT8D507_9RHOB</name>
<reference evidence="2" key="1">
    <citation type="journal article" date="2019" name="Int. J. Syst. Evol. Microbiol.">
        <title>The Global Catalogue of Microorganisms (GCM) 10K type strain sequencing project: providing services to taxonomists for standard genome sequencing and annotation.</title>
        <authorList>
            <consortium name="The Broad Institute Genomics Platform"/>
            <consortium name="The Broad Institute Genome Sequencing Center for Infectious Disease"/>
            <person name="Wu L."/>
            <person name="Ma J."/>
        </authorList>
    </citation>
    <scope>NUCLEOTIDE SEQUENCE [LARGE SCALE GENOMIC DNA]</scope>
    <source>
        <strain evidence="2">CECT 8482</strain>
    </source>
</reference>
<dbReference type="Gene3D" id="3.40.50.300">
    <property type="entry name" value="P-loop containing nucleotide triphosphate hydrolases"/>
    <property type="match status" value="1"/>
</dbReference>
<sequence length="146" mass="15911">MSRQLTFDLAGPPASSRSDFLVTAANRDALAMLDRPELWPQGRLLLLGGPGTGKSHIARFWAGENGALRQQAAALRIDALDDLVPHDGALVIEDAHRIGLAAGAEQAMFHLWNLSVERDCLLLLTAQSPPRDWGSRCPISPRGWRL</sequence>
<dbReference type="RefSeq" id="WP_377785824.1">
    <property type="nucleotide sequence ID" value="NZ_JBHUOC010000001.1"/>
</dbReference>
<evidence type="ECO:0008006" key="3">
    <source>
        <dbReference type="Google" id="ProtNLM"/>
    </source>
</evidence>
<accession>A0ABT8D507</accession>
<organism evidence="1 2">
    <name type="scientific">Paracoccus cavernae</name>
    <dbReference type="NCBI Taxonomy" id="1571207"/>
    <lineage>
        <taxon>Bacteria</taxon>
        <taxon>Pseudomonadati</taxon>
        <taxon>Pseudomonadota</taxon>
        <taxon>Alphaproteobacteria</taxon>
        <taxon>Rhodobacterales</taxon>
        <taxon>Paracoccaceae</taxon>
        <taxon>Paracoccus</taxon>
    </lineage>
</organism>
<proteinExistence type="predicted"/>
<dbReference type="EMBL" id="JAUFRC010000001">
    <property type="protein sequence ID" value="MDN3711569.1"/>
    <property type="molecule type" value="Genomic_DNA"/>
</dbReference>
<keyword evidence="2" id="KW-1185">Reference proteome</keyword>